<evidence type="ECO:0000313" key="1">
    <source>
        <dbReference type="EMBL" id="QPJ62467.1"/>
    </source>
</evidence>
<evidence type="ECO:0000313" key="2">
    <source>
        <dbReference type="Proteomes" id="UP000594688"/>
    </source>
</evidence>
<dbReference type="KEGG" id="nli:G3M70_11525"/>
<dbReference type="EMBL" id="CP048685">
    <property type="protein sequence ID" value="QPJ62467.1"/>
    <property type="molecule type" value="Genomic_DNA"/>
</dbReference>
<dbReference type="Proteomes" id="UP000594688">
    <property type="component" value="Chromosome"/>
</dbReference>
<gene>
    <name evidence="1" type="ORF">G3M70_11525</name>
</gene>
<organism evidence="1 2">
    <name type="scientific">Candidatus Nitronauta litoralis</name>
    <dbReference type="NCBI Taxonomy" id="2705533"/>
    <lineage>
        <taxon>Bacteria</taxon>
        <taxon>Pseudomonadati</taxon>
        <taxon>Nitrospinota/Tectimicrobiota group</taxon>
        <taxon>Nitrospinota</taxon>
        <taxon>Nitrospinia</taxon>
        <taxon>Nitrospinales</taxon>
        <taxon>Nitrospinaceae</taxon>
        <taxon>Candidatus Nitronauta</taxon>
    </lineage>
</organism>
<name>A0A7T0BXU1_9BACT</name>
<dbReference type="AlphaFoldDB" id="A0A7T0BXU1"/>
<protein>
    <submittedName>
        <fullName evidence="1">Uncharacterized protein</fullName>
    </submittedName>
</protein>
<reference evidence="1 2" key="1">
    <citation type="submission" date="2020-02" db="EMBL/GenBank/DDBJ databases">
        <title>Genomic and physiological characterization of two novel Nitrospinaceae genera.</title>
        <authorList>
            <person name="Mueller A.J."/>
            <person name="Jung M.-Y."/>
            <person name="Strachan C.R."/>
            <person name="Herbold C.W."/>
            <person name="Kirkegaard R.H."/>
            <person name="Daims H."/>
        </authorList>
    </citation>
    <scope>NUCLEOTIDE SEQUENCE [LARGE SCALE GENOMIC DNA]</scope>
    <source>
        <strain evidence="1">EB</strain>
    </source>
</reference>
<proteinExistence type="predicted"/>
<sequence length="112" mass="12526">MVFYDKDGFALTKSQFASICKAMQVVDENTFLFSITEGSDPSYKMILENCGFPIGDDLYKEYLGLKNYALENALFSTNLFLLMVVSVTEDVAITIKRSLALSVLNTQSILRS</sequence>
<accession>A0A7T0BXU1</accession>